<dbReference type="SUPFAM" id="SSF53335">
    <property type="entry name" value="S-adenosyl-L-methionine-dependent methyltransferases"/>
    <property type="match status" value="1"/>
</dbReference>
<proteinExistence type="predicted"/>
<keyword evidence="2" id="KW-0808">Transferase</keyword>
<dbReference type="Proteomes" id="UP001197378">
    <property type="component" value="Unassembled WGS sequence"/>
</dbReference>
<reference evidence="2" key="1">
    <citation type="journal article" date="2021" name="ISME J.">
        <title>Genomic evolution of the class Acidithiobacillia: deep-branching Proteobacteria living in extreme acidic conditions.</title>
        <authorList>
            <person name="Moya-Beltran A."/>
            <person name="Beard S."/>
            <person name="Rojas-Villalobos C."/>
            <person name="Issotta F."/>
            <person name="Gallardo Y."/>
            <person name="Ulloa R."/>
            <person name="Giaveno A."/>
            <person name="Degli Esposti M."/>
            <person name="Johnson D.B."/>
            <person name="Quatrini R."/>
        </authorList>
    </citation>
    <scope>NUCLEOTIDE SEQUENCE</scope>
    <source>
        <strain evidence="2">VAN18-1</strain>
    </source>
</reference>
<dbReference type="InterPro" id="IPR013216">
    <property type="entry name" value="Methyltransf_11"/>
</dbReference>
<dbReference type="GO" id="GO:0008757">
    <property type="term" value="F:S-adenosylmethionine-dependent methyltransferase activity"/>
    <property type="evidence" value="ECO:0007669"/>
    <property type="project" value="InterPro"/>
</dbReference>
<evidence type="ECO:0000313" key="3">
    <source>
        <dbReference type="Proteomes" id="UP001197378"/>
    </source>
</evidence>
<dbReference type="InterPro" id="IPR050508">
    <property type="entry name" value="Methyltransf_Superfamily"/>
</dbReference>
<organism evidence="2 3">
    <name type="scientific">Igneacidithiobacillus copahuensis</name>
    <dbReference type="NCBI Taxonomy" id="2724909"/>
    <lineage>
        <taxon>Bacteria</taxon>
        <taxon>Pseudomonadati</taxon>
        <taxon>Pseudomonadota</taxon>
        <taxon>Acidithiobacillia</taxon>
        <taxon>Acidithiobacillales</taxon>
        <taxon>Acidithiobacillaceae</taxon>
        <taxon>Igneacidithiobacillus</taxon>
    </lineage>
</organism>
<dbReference type="RefSeq" id="WP_215871341.1">
    <property type="nucleotide sequence ID" value="NZ_JAAXYO010000133.1"/>
</dbReference>
<sequence>MSYRSLQRAYGLWAPIYDRAVAGFSAAARAANIANIPAEAQQILIIGAGTGLDFPYLPTQNFNVAVDFSAAMLARARPRAAQVRLLQADAERLPLRDASFDVVLMHLILAVVPQPAQALAEASRVLRPGGTLLIFDKFLRPQQRAPLRRLLAPLSASLATRTDVVFEDLLAQRPELRLLDDQPAALGGWFRRLRLEKKTESPA</sequence>
<dbReference type="AlphaFoldDB" id="A0AAE2YQ55"/>
<accession>A0AAE2YQ55</accession>
<dbReference type="Gene3D" id="3.40.50.150">
    <property type="entry name" value="Vaccinia Virus protein VP39"/>
    <property type="match status" value="1"/>
</dbReference>
<dbReference type="InterPro" id="IPR029063">
    <property type="entry name" value="SAM-dependent_MTases_sf"/>
</dbReference>
<feature type="domain" description="Methyltransferase type 11" evidence="1">
    <location>
        <begin position="46"/>
        <end position="134"/>
    </location>
</feature>
<dbReference type="PANTHER" id="PTHR42912:SF80">
    <property type="entry name" value="METHYLTRANSFERASE DOMAIN-CONTAINING PROTEIN"/>
    <property type="match status" value="1"/>
</dbReference>
<keyword evidence="2" id="KW-0489">Methyltransferase</keyword>
<evidence type="ECO:0000259" key="1">
    <source>
        <dbReference type="Pfam" id="PF08241"/>
    </source>
</evidence>
<dbReference type="CDD" id="cd02440">
    <property type="entry name" value="AdoMet_MTases"/>
    <property type="match status" value="1"/>
</dbReference>
<keyword evidence="3" id="KW-1185">Reference proteome</keyword>
<dbReference type="Pfam" id="PF08241">
    <property type="entry name" value="Methyltransf_11"/>
    <property type="match status" value="1"/>
</dbReference>
<dbReference type="EMBL" id="JAAXYO010000133">
    <property type="protein sequence ID" value="MBU2788297.1"/>
    <property type="molecule type" value="Genomic_DNA"/>
</dbReference>
<evidence type="ECO:0000313" key="2">
    <source>
        <dbReference type="EMBL" id="MBU2788297.1"/>
    </source>
</evidence>
<dbReference type="PANTHER" id="PTHR42912">
    <property type="entry name" value="METHYLTRANSFERASE"/>
    <property type="match status" value="1"/>
</dbReference>
<protein>
    <submittedName>
        <fullName evidence="2">Class I SAM-dependent methyltransferase</fullName>
    </submittedName>
</protein>
<gene>
    <name evidence="2" type="ORF">HFQ13_08785</name>
</gene>
<comment type="caution">
    <text evidence="2">The sequence shown here is derived from an EMBL/GenBank/DDBJ whole genome shotgun (WGS) entry which is preliminary data.</text>
</comment>
<dbReference type="GO" id="GO:0032259">
    <property type="term" value="P:methylation"/>
    <property type="evidence" value="ECO:0007669"/>
    <property type="project" value="UniProtKB-KW"/>
</dbReference>
<name>A0AAE2YQ55_9PROT</name>